<dbReference type="InterPro" id="IPR050300">
    <property type="entry name" value="GDXG_lipolytic_enzyme"/>
</dbReference>
<proteinExistence type="predicted"/>
<feature type="region of interest" description="Disordered" evidence="2">
    <location>
        <begin position="355"/>
        <end position="374"/>
    </location>
</feature>
<sequence>MRRTLDIADVRHMMSVMSRADVIERAGLAAAAAAALALAVPTVRALRRHADAVRRVAPELRSTALLRPSTVSNRALLAHRRHRRPATAALPPGVQRHGVRLARAGGPELELDLYSPTTRPAPTGALVWMHGGGLVMGTTRHADAWCARVADELGVLVVSVGYRLAPDHPYPAAIDDCHDALTWVHREASGLGVDTARVAIGGDSAGGGLAASLAQRAHDTGLPVRLQVLVYPMLDDRTVTRVRAERTWAVLWTPPSNRFGWSSYLGHAPGEDETRPYAVPARRPDLAGLAPAWIGVGSLDLFHDEDVAYAERLRAAGVPVDLHVVPGMYHAADDVVPDAPQSVRLRGSALAALADALRDPAPGPTDDRASVSEQ</sequence>
<evidence type="ECO:0000256" key="2">
    <source>
        <dbReference type="SAM" id="MobiDB-lite"/>
    </source>
</evidence>
<dbReference type="SUPFAM" id="SSF53474">
    <property type="entry name" value="alpha/beta-Hydrolases"/>
    <property type="match status" value="1"/>
</dbReference>
<evidence type="ECO:0000313" key="4">
    <source>
        <dbReference type="EMBL" id="GEK17869.1"/>
    </source>
</evidence>
<evidence type="ECO:0000259" key="3">
    <source>
        <dbReference type="Pfam" id="PF07859"/>
    </source>
</evidence>
<dbReference type="EMBL" id="BJUA01000006">
    <property type="protein sequence ID" value="GEK17869.1"/>
    <property type="molecule type" value="Genomic_DNA"/>
</dbReference>
<evidence type="ECO:0000256" key="1">
    <source>
        <dbReference type="ARBA" id="ARBA00022801"/>
    </source>
</evidence>
<organism evidence="4 5">
    <name type="scientific">Cellulomonas persica</name>
    <dbReference type="NCBI Taxonomy" id="76861"/>
    <lineage>
        <taxon>Bacteria</taxon>
        <taxon>Bacillati</taxon>
        <taxon>Actinomycetota</taxon>
        <taxon>Actinomycetes</taxon>
        <taxon>Micrococcales</taxon>
        <taxon>Cellulomonadaceae</taxon>
        <taxon>Cellulomonas</taxon>
    </lineage>
</organism>
<dbReference type="Gene3D" id="3.40.50.1820">
    <property type="entry name" value="alpha/beta hydrolase"/>
    <property type="match status" value="1"/>
</dbReference>
<dbReference type="Pfam" id="PF07859">
    <property type="entry name" value="Abhydrolase_3"/>
    <property type="match status" value="1"/>
</dbReference>
<accession>A0A510UTI1</accession>
<dbReference type="GO" id="GO:0016787">
    <property type="term" value="F:hydrolase activity"/>
    <property type="evidence" value="ECO:0007669"/>
    <property type="project" value="UniProtKB-KW"/>
</dbReference>
<dbReference type="InterPro" id="IPR013094">
    <property type="entry name" value="AB_hydrolase_3"/>
</dbReference>
<reference evidence="4 5" key="1">
    <citation type="submission" date="2019-07" db="EMBL/GenBank/DDBJ databases">
        <title>Whole genome shotgun sequence of Cellulomonas persica NBRC 101101.</title>
        <authorList>
            <person name="Hosoyama A."/>
            <person name="Uohara A."/>
            <person name="Ohji S."/>
            <person name="Ichikawa N."/>
        </authorList>
    </citation>
    <scope>NUCLEOTIDE SEQUENCE [LARGE SCALE GENOMIC DNA]</scope>
    <source>
        <strain evidence="4 5">NBRC 101101</strain>
    </source>
</reference>
<keyword evidence="5" id="KW-1185">Reference proteome</keyword>
<protein>
    <submittedName>
        <fullName evidence="4">Putative esterase LipW</fullName>
    </submittedName>
</protein>
<dbReference type="InterPro" id="IPR029058">
    <property type="entry name" value="AB_hydrolase_fold"/>
</dbReference>
<dbReference type="InterPro" id="IPR006311">
    <property type="entry name" value="TAT_signal"/>
</dbReference>
<dbReference type="Proteomes" id="UP000321386">
    <property type="component" value="Unassembled WGS sequence"/>
</dbReference>
<feature type="domain" description="Alpha/beta hydrolase fold-3" evidence="3">
    <location>
        <begin position="126"/>
        <end position="331"/>
    </location>
</feature>
<evidence type="ECO:0000313" key="5">
    <source>
        <dbReference type="Proteomes" id="UP000321386"/>
    </source>
</evidence>
<dbReference type="AlphaFoldDB" id="A0A510UTI1"/>
<feature type="compositionally biased region" description="Basic and acidic residues" evidence="2">
    <location>
        <begin position="365"/>
        <end position="374"/>
    </location>
</feature>
<dbReference type="PANTHER" id="PTHR48081:SF8">
    <property type="entry name" value="ALPHA_BETA HYDROLASE FOLD-3 DOMAIN-CONTAINING PROTEIN-RELATED"/>
    <property type="match status" value="1"/>
</dbReference>
<keyword evidence="1" id="KW-0378">Hydrolase</keyword>
<gene>
    <name evidence="4" type="ORF">CPE01_16020</name>
</gene>
<dbReference type="PROSITE" id="PS51318">
    <property type="entry name" value="TAT"/>
    <property type="match status" value="1"/>
</dbReference>
<name>A0A510UTI1_9CELL</name>
<comment type="caution">
    <text evidence="4">The sequence shown here is derived from an EMBL/GenBank/DDBJ whole genome shotgun (WGS) entry which is preliminary data.</text>
</comment>
<dbReference type="PANTHER" id="PTHR48081">
    <property type="entry name" value="AB HYDROLASE SUPERFAMILY PROTEIN C4A8.06C"/>
    <property type="match status" value="1"/>
</dbReference>